<comment type="caution">
    <text evidence="2">The sequence shown here is derived from an EMBL/GenBank/DDBJ whole genome shotgun (WGS) entry which is preliminary data.</text>
</comment>
<proteinExistence type="predicted"/>
<dbReference type="AlphaFoldDB" id="A0A8H4YPK7"/>
<accession>A0A8H4YPK7</accession>
<gene>
    <name evidence="2" type="ORF">FANTH_13280</name>
</gene>
<organism evidence="2 3">
    <name type="scientific">Fusarium anthophilum</name>
    <dbReference type="NCBI Taxonomy" id="48485"/>
    <lineage>
        <taxon>Eukaryota</taxon>
        <taxon>Fungi</taxon>
        <taxon>Dikarya</taxon>
        <taxon>Ascomycota</taxon>
        <taxon>Pezizomycotina</taxon>
        <taxon>Sordariomycetes</taxon>
        <taxon>Hypocreomycetidae</taxon>
        <taxon>Hypocreales</taxon>
        <taxon>Nectriaceae</taxon>
        <taxon>Fusarium</taxon>
        <taxon>Fusarium fujikuroi species complex</taxon>
    </lineage>
</organism>
<evidence type="ECO:0000256" key="1">
    <source>
        <dbReference type="SAM" id="MobiDB-lite"/>
    </source>
</evidence>
<dbReference type="EMBL" id="JABEVY010000472">
    <property type="protein sequence ID" value="KAF5231758.1"/>
    <property type="molecule type" value="Genomic_DNA"/>
</dbReference>
<dbReference type="PANTHER" id="PTHR38166">
    <property type="entry name" value="C2H2-TYPE DOMAIN-CONTAINING PROTEIN-RELATED"/>
    <property type="match status" value="1"/>
</dbReference>
<name>A0A8H4YPK7_9HYPO</name>
<reference evidence="2 3" key="1">
    <citation type="journal article" date="2020" name="BMC Genomics">
        <title>Correction to: Identification and distribution of gene clusters required for synthesis of sphingolipid metabolism inhibitors in diverse species of the filamentous fungus Fusarium.</title>
        <authorList>
            <person name="Kim H.S."/>
            <person name="Lohmar J.M."/>
            <person name="Busman M."/>
            <person name="Brown D.W."/>
            <person name="Naumann T.A."/>
            <person name="Divon H.H."/>
            <person name="Lysoe E."/>
            <person name="Uhlig S."/>
            <person name="Proctor R.H."/>
        </authorList>
    </citation>
    <scope>NUCLEOTIDE SEQUENCE [LARGE SCALE GENOMIC DNA]</scope>
    <source>
        <strain evidence="2 3">NRRL 25214</strain>
    </source>
</reference>
<keyword evidence="3" id="KW-1185">Reference proteome</keyword>
<feature type="region of interest" description="Disordered" evidence="1">
    <location>
        <begin position="20"/>
        <end position="39"/>
    </location>
</feature>
<evidence type="ECO:0000313" key="3">
    <source>
        <dbReference type="Proteomes" id="UP000573603"/>
    </source>
</evidence>
<evidence type="ECO:0008006" key="4">
    <source>
        <dbReference type="Google" id="ProtNLM"/>
    </source>
</evidence>
<dbReference type="PANTHER" id="PTHR38166:SF1">
    <property type="entry name" value="C2H2-TYPE DOMAIN-CONTAINING PROTEIN"/>
    <property type="match status" value="1"/>
</dbReference>
<protein>
    <recommendedName>
        <fullName evidence="4">C2H2-type domain-containing protein</fullName>
    </recommendedName>
</protein>
<dbReference type="Proteomes" id="UP000573603">
    <property type="component" value="Unassembled WGS sequence"/>
</dbReference>
<feature type="compositionally biased region" description="Polar residues" evidence="1">
    <location>
        <begin position="25"/>
        <end position="35"/>
    </location>
</feature>
<evidence type="ECO:0000313" key="2">
    <source>
        <dbReference type="EMBL" id="KAF5231758.1"/>
    </source>
</evidence>
<sequence length="338" mass="38991">MGIIRLRPRRAALTQTLPLRPLQPSTHNTNGVRTSRTQRSRHGFGECGVRYRENSYDSASESSGDESCCEDKSTQCMNNTLLDDPRIRIATQHLLQVVRAQLDEILSQELYTEPQHHEQTQQARRDECDWVIPTTYPLRCYREFRGRNDSFVVIPPGGGHSHYQCPFYASNPKKYPACLIDHELLSIESVKRHVERHHAKPPYCPRCAKTFDSVSKCDRHILEKRCRTESLKIPDGINLYQRSRLSTKDNPKLSDKRRWERIYKTIFPGVESCPSPYLDSGVGLAVSMARDFWRIQGTEIISEFLAGQNWLPFGQGDAHTVLYELVKFDLITQLMEEP</sequence>